<name>A0ABX0UUD9_9BACT</name>
<reference evidence="8 9" key="1">
    <citation type="submission" date="2020-03" db="EMBL/GenBank/DDBJ databases">
        <title>Genomic Encyclopedia of Type Strains, Phase IV (KMG-IV): sequencing the most valuable type-strain genomes for metagenomic binning, comparative biology and taxonomic classification.</title>
        <authorList>
            <person name="Goeker M."/>
        </authorList>
    </citation>
    <scope>NUCLEOTIDE SEQUENCE [LARGE SCALE GENOMIC DNA]</scope>
    <source>
        <strain evidence="8 9">DSM 102865</strain>
    </source>
</reference>
<accession>A0ABX0UUD9</accession>
<keyword evidence="3" id="KW-1003">Cell membrane</keyword>
<dbReference type="InterPro" id="IPR011701">
    <property type="entry name" value="MFS"/>
</dbReference>
<feature type="transmembrane region" description="Helical" evidence="7">
    <location>
        <begin position="105"/>
        <end position="126"/>
    </location>
</feature>
<dbReference type="PANTHER" id="PTHR42718">
    <property type="entry name" value="MAJOR FACILITATOR SUPERFAMILY MULTIDRUG TRANSPORTER MFSC"/>
    <property type="match status" value="1"/>
</dbReference>
<gene>
    <name evidence="8" type="ORF">FHS68_004599</name>
</gene>
<evidence type="ECO:0000313" key="9">
    <source>
        <dbReference type="Proteomes" id="UP001179181"/>
    </source>
</evidence>
<evidence type="ECO:0000256" key="5">
    <source>
        <dbReference type="ARBA" id="ARBA00022989"/>
    </source>
</evidence>
<organism evidence="8 9">
    <name type="scientific">Dyadobacter arcticus</name>
    <dbReference type="NCBI Taxonomy" id="1078754"/>
    <lineage>
        <taxon>Bacteria</taxon>
        <taxon>Pseudomonadati</taxon>
        <taxon>Bacteroidota</taxon>
        <taxon>Cytophagia</taxon>
        <taxon>Cytophagales</taxon>
        <taxon>Spirosomataceae</taxon>
        <taxon>Dyadobacter</taxon>
    </lineage>
</organism>
<evidence type="ECO:0000256" key="3">
    <source>
        <dbReference type="ARBA" id="ARBA00022475"/>
    </source>
</evidence>
<dbReference type="SUPFAM" id="SSF103473">
    <property type="entry name" value="MFS general substrate transporter"/>
    <property type="match status" value="1"/>
</dbReference>
<protein>
    <submittedName>
        <fullName evidence="8">Na+/melibiose symporter-like transporter</fullName>
    </submittedName>
</protein>
<evidence type="ECO:0000313" key="8">
    <source>
        <dbReference type="EMBL" id="NIJ55410.1"/>
    </source>
</evidence>
<comment type="subcellular location">
    <subcellularLocation>
        <location evidence="1">Cell membrane</location>
        <topology evidence="1">Multi-pass membrane protein</topology>
    </subcellularLocation>
</comment>
<evidence type="ECO:0000256" key="6">
    <source>
        <dbReference type="ARBA" id="ARBA00023136"/>
    </source>
</evidence>
<keyword evidence="4 7" id="KW-0812">Transmembrane</keyword>
<dbReference type="PANTHER" id="PTHR42718:SF47">
    <property type="entry name" value="METHYL VIOLOGEN RESISTANCE PROTEIN SMVA"/>
    <property type="match status" value="1"/>
</dbReference>
<dbReference type="Pfam" id="PF07690">
    <property type="entry name" value="MFS_1"/>
    <property type="match status" value="1"/>
</dbReference>
<dbReference type="Proteomes" id="UP001179181">
    <property type="component" value="Unassembled WGS sequence"/>
</dbReference>
<keyword evidence="9" id="KW-1185">Reference proteome</keyword>
<dbReference type="Gene3D" id="1.20.1250.20">
    <property type="entry name" value="MFS general substrate transporter like domains"/>
    <property type="match status" value="1"/>
</dbReference>
<dbReference type="EMBL" id="JAASQJ010000005">
    <property type="protein sequence ID" value="NIJ55410.1"/>
    <property type="molecule type" value="Genomic_DNA"/>
</dbReference>
<feature type="transmembrane region" description="Helical" evidence="7">
    <location>
        <begin position="260"/>
        <end position="285"/>
    </location>
</feature>
<feature type="transmembrane region" description="Helical" evidence="7">
    <location>
        <begin position="195"/>
        <end position="217"/>
    </location>
</feature>
<feature type="transmembrane region" description="Helical" evidence="7">
    <location>
        <begin position="29"/>
        <end position="47"/>
    </location>
</feature>
<proteinExistence type="predicted"/>
<evidence type="ECO:0000256" key="2">
    <source>
        <dbReference type="ARBA" id="ARBA00022448"/>
    </source>
</evidence>
<evidence type="ECO:0000256" key="4">
    <source>
        <dbReference type="ARBA" id="ARBA00022692"/>
    </source>
</evidence>
<feature type="transmembrane region" description="Helical" evidence="7">
    <location>
        <begin position="133"/>
        <end position="153"/>
    </location>
</feature>
<evidence type="ECO:0000256" key="1">
    <source>
        <dbReference type="ARBA" id="ARBA00004651"/>
    </source>
</evidence>
<feature type="transmembrane region" description="Helical" evidence="7">
    <location>
        <begin position="159"/>
        <end position="183"/>
    </location>
</feature>
<feature type="transmembrane region" description="Helical" evidence="7">
    <location>
        <begin position="68"/>
        <end position="93"/>
    </location>
</feature>
<evidence type="ECO:0000256" key="7">
    <source>
        <dbReference type="SAM" id="Phobius"/>
    </source>
</evidence>
<dbReference type="InterPro" id="IPR036259">
    <property type="entry name" value="MFS_trans_sf"/>
</dbReference>
<comment type="caution">
    <text evidence="8">The sequence shown here is derived from an EMBL/GenBank/DDBJ whole genome shotgun (WGS) entry which is preliminary data.</text>
</comment>
<keyword evidence="6 7" id="KW-0472">Membrane</keyword>
<keyword evidence="2" id="KW-0813">Transport</keyword>
<sequence length="289" mass="30014">MDLLSAVLLIAGILAIIFGIKQMAQDGISLIALLSTLPGFGIIFIFIQRQKKLELPLIDLKLFSNARFNAALGALFIGIFSWSGMFLFVGQYLQSVLGLGSFEAGLWMLPGALGSVVLCMLAPIALKHFSRGVVITAGLLLLTTGIASLSLLTDNGLPLLVVAMVLMSAGCGLTVTVGIDLVLASAPAQKAGAAAGLSETSTGFGGALGVAILGSVWNTLYRHDMDNSTGSAVSRDTIGGAIAEAHRLNDTGLLAQAKQAFIHSLHITSFLSACIIFVVAVLVAIKFSR</sequence>
<keyword evidence="5 7" id="KW-1133">Transmembrane helix</keyword>